<evidence type="ECO:0000313" key="2">
    <source>
        <dbReference type="Proteomes" id="UP000797356"/>
    </source>
</evidence>
<keyword evidence="2" id="KW-1185">Reference proteome</keyword>
<gene>
    <name evidence="1" type="ORF">COCNU_09G002670</name>
</gene>
<reference evidence="1" key="2">
    <citation type="submission" date="2019-07" db="EMBL/GenBank/DDBJ databases">
        <authorList>
            <person name="Yang Y."/>
            <person name="Bocs S."/>
            <person name="Baudouin L."/>
        </authorList>
    </citation>
    <scope>NUCLEOTIDE SEQUENCE</scope>
    <source>
        <tissue evidence="1">Spear leaf of Hainan Tall coconut</tissue>
    </source>
</reference>
<organism evidence="1 2">
    <name type="scientific">Cocos nucifera</name>
    <name type="common">Coconut palm</name>
    <dbReference type="NCBI Taxonomy" id="13894"/>
    <lineage>
        <taxon>Eukaryota</taxon>
        <taxon>Viridiplantae</taxon>
        <taxon>Streptophyta</taxon>
        <taxon>Embryophyta</taxon>
        <taxon>Tracheophyta</taxon>
        <taxon>Spermatophyta</taxon>
        <taxon>Magnoliopsida</taxon>
        <taxon>Liliopsida</taxon>
        <taxon>Arecaceae</taxon>
        <taxon>Arecoideae</taxon>
        <taxon>Cocoseae</taxon>
        <taxon>Attaleinae</taxon>
        <taxon>Cocos</taxon>
    </lineage>
</organism>
<sequence>MLGSGHDRLYDQRVVGKGGAAMDEGLVGEVAIGDEDGWARGDAKCYGGAMLGMELSKDVFDVKDGFPLPYEPGKERNGRWTRRKPSVLVGVEEDKF</sequence>
<name>A0A8K0IJW5_COCNU</name>
<evidence type="ECO:0000313" key="1">
    <source>
        <dbReference type="EMBL" id="KAG1360804.1"/>
    </source>
</evidence>
<accession>A0A8K0IJW5</accession>
<dbReference type="Proteomes" id="UP000797356">
    <property type="component" value="Chromosome 9"/>
</dbReference>
<comment type="caution">
    <text evidence="1">The sequence shown here is derived from an EMBL/GenBank/DDBJ whole genome shotgun (WGS) entry which is preliminary data.</text>
</comment>
<proteinExistence type="predicted"/>
<protein>
    <submittedName>
        <fullName evidence="1">Uncharacterized protein</fullName>
    </submittedName>
</protein>
<dbReference type="EMBL" id="CM017880">
    <property type="protein sequence ID" value="KAG1360804.1"/>
    <property type="molecule type" value="Genomic_DNA"/>
</dbReference>
<reference evidence="1" key="1">
    <citation type="journal article" date="2017" name="Gigascience">
        <title>The genome draft of coconut (Cocos nucifera).</title>
        <authorList>
            <person name="Xiao Y."/>
            <person name="Xu P."/>
            <person name="Fan H."/>
            <person name="Baudouin L."/>
            <person name="Xia W."/>
            <person name="Bocs S."/>
            <person name="Xu J."/>
            <person name="Li Q."/>
            <person name="Guo A."/>
            <person name="Zhou L."/>
            <person name="Li J."/>
            <person name="Wu Y."/>
            <person name="Ma Z."/>
            <person name="Armero A."/>
            <person name="Issali A.E."/>
            <person name="Liu N."/>
            <person name="Peng M."/>
            <person name="Yang Y."/>
        </authorList>
    </citation>
    <scope>NUCLEOTIDE SEQUENCE</scope>
    <source>
        <tissue evidence="1">Spear leaf of Hainan Tall coconut</tissue>
    </source>
</reference>
<dbReference type="AlphaFoldDB" id="A0A8K0IJW5"/>